<sequence>MYFIFGQYNGNALRNVRDYALRYTSYRPPDGKVISRLDDRLRNIGSIDSTNNLHDVGGKTHDGLTPAQEDAILRWVEETPELITSALAREPSASSSTVYKLLRVKGLYPFRYTIVQALHPEDFQRRFCEWLLQQHETDNAFIVHISWTNEARFTRHGVFNSHNSHMWSEPNAPAETSGPLVCKCVVGILGNRMIEPYLLPDMVHGISP</sequence>
<gene>
    <name evidence="1" type="ORF">AVEN_236166_1</name>
</gene>
<dbReference type="PANTHER" id="PTHR47326:SF1">
    <property type="entry name" value="HTH PSQ-TYPE DOMAIN-CONTAINING PROTEIN"/>
    <property type="match status" value="1"/>
</dbReference>
<evidence type="ECO:0000313" key="2">
    <source>
        <dbReference type="Proteomes" id="UP000499080"/>
    </source>
</evidence>
<keyword evidence="2" id="KW-1185">Reference proteome</keyword>
<reference evidence="1 2" key="1">
    <citation type="journal article" date="2019" name="Sci. Rep.">
        <title>Orb-weaving spider Araneus ventricosus genome elucidates the spidroin gene catalogue.</title>
        <authorList>
            <person name="Kono N."/>
            <person name="Nakamura H."/>
            <person name="Ohtoshi R."/>
            <person name="Moran D.A.P."/>
            <person name="Shinohara A."/>
            <person name="Yoshida Y."/>
            <person name="Fujiwara M."/>
            <person name="Mori M."/>
            <person name="Tomita M."/>
            <person name="Arakawa K."/>
        </authorList>
    </citation>
    <scope>NUCLEOTIDE SEQUENCE [LARGE SCALE GENOMIC DNA]</scope>
</reference>
<dbReference type="AlphaFoldDB" id="A0A4Y2SNJ1"/>
<accession>A0A4Y2SNJ1</accession>
<dbReference type="PANTHER" id="PTHR47326">
    <property type="entry name" value="TRANSPOSABLE ELEMENT TC3 TRANSPOSASE-LIKE PROTEIN"/>
    <property type="match status" value="1"/>
</dbReference>
<name>A0A4Y2SNJ1_ARAVE</name>
<dbReference type="OrthoDB" id="6422890at2759"/>
<evidence type="ECO:0000313" key="1">
    <source>
        <dbReference type="EMBL" id="GBN88990.1"/>
    </source>
</evidence>
<organism evidence="1 2">
    <name type="scientific">Araneus ventricosus</name>
    <name type="common">Orbweaver spider</name>
    <name type="synonym">Epeira ventricosa</name>
    <dbReference type="NCBI Taxonomy" id="182803"/>
    <lineage>
        <taxon>Eukaryota</taxon>
        <taxon>Metazoa</taxon>
        <taxon>Ecdysozoa</taxon>
        <taxon>Arthropoda</taxon>
        <taxon>Chelicerata</taxon>
        <taxon>Arachnida</taxon>
        <taxon>Araneae</taxon>
        <taxon>Araneomorphae</taxon>
        <taxon>Entelegynae</taxon>
        <taxon>Araneoidea</taxon>
        <taxon>Araneidae</taxon>
        <taxon>Araneus</taxon>
    </lineage>
</organism>
<comment type="caution">
    <text evidence="1">The sequence shown here is derived from an EMBL/GenBank/DDBJ whole genome shotgun (WGS) entry which is preliminary data.</text>
</comment>
<dbReference type="EMBL" id="BGPR01022565">
    <property type="protein sequence ID" value="GBN88990.1"/>
    <property type="molecule type" value="Genomic_DNA"/>
</dbReference>
<proteinExistence type="predicted"/>
<protein>
    <recommendedName>
        <fullName evidence="3">DUF4817 domain-containing protein</fullName>
    </recommendedName>
</protein>
<evidence type="ECO:0008006" key="3">
    <source>
        <dbReference type="Google" id="ProtNLM"/>
    </source>
</evidence>
<dbReference type="Proteomes" id="UP000499080">
    <property type="component" value="Unassembled WGS sequence"/>
</dbReference>